<dbReference type="WBParaSite" id="nRc.2.0.1.t34854-RA">
    <property type="protein sequence ID" value="nRc.2.0.1.t34854-RA"/>
    <property type="gene ID" value="nRc.2.0.1.g34854"/>
</dbReference>
<sequence length="81" mass="9288">MAEELERVIYTCLFRRNRTERNEIDPGTPNEREIFVPFGSVGGYRRSYKIAVILPDRKGVFRLNVSADGDPFCSVEGGKYK</sequence>
<keyword evidence="1" id="KW-1185">Reference proteome</keyword>
<dbReference type="Proteomes" id="UP000887565">
    <property type="component" value="Unplaced"/>
</dbReference>
<name>A0A915K911_ROMCU</name>
<dbReference type="AlphaFoldDB" id="A0A915K911"/>
<evidence type="ECO:0000313" key="1">
    <source>
        <dbReference type="Proteomes" id="UP000887565"/>
    </source>
</evidence>
<evidence type="ECO:0000313" key="2">
    <source>
        <dbReference type="WBParaSite" id="nRc.2.0.1.t34854-RA"/>
    </source>
</evidence>
<organism evidence="1 2">
    <name type="scientific">Romanomermis culicivorax</name>
    <name type="common">Nematode worm</name>
    <dbReference type="NCBI Taxonomy" id="13658"/>
    <lineage>
        <taxon>Eukaryota</taxon>
        <taxon>Metazoa</taxon>
        <taxon>Ecdysozoa</taxon>
        <taxon>Nematoda</taxon>
        <taxon>Enoplea</taxon>
        <taxon>Dorylaimia</taxon>
        <taxon>Mermithida</taxon>
        <taxon>Mermithoidea</taxon>
        <taxon>Mermithidae</taxon>
        <taxon>Romanomermis</taxon>
    </lineage>
</organism>
<accession>A0A915K911</accession>
<reference evidence="2" key="1">
    <citation type="submission" date="2022-11" db="UniProtKB">
        <authorList>
            <consortium name="WormBaseParasite"/>
        </authorList>
    </citation>
    <scope>IDENTIFICATION</scope>
</reference>
<protein>
    <submittedName>
        <fullName evidence="2">Uncharacterized protein</fullName>
    </submittedName>
</protein>
<proteinExistence type="predicted"/>